<feature type="compositionally biased region" description="Basic and acidic residues" evidence="11">
    <location>
        <begin position="322"/>
        <end position="331"/>
    </location>
</feature>
<keyword evidence="15" id="KW-1185">Reference proteome</keyword>
<keyword evidence="12" id="KW-1133">Transmembrane helix</keyword>
<feature type="domain" description="C2H2-type" evidence="13">
    <location>
        <begin position="152"/>
        <end position="179"/>
    </location>
</feature>
<keyword evidence="4 10" id="KW-0863">Zinc-finger</keyword>
<dbReference type="FunFam" id="3.30.160.60:FF:000016">
    <property type="entry name" value="zinc finger protein 37 homolog"/>
    <property type="match status" value="1"/>
</dbReference>
<proteinExistence type="predicted"/>
<comment type="subcellular location">
    <subcellularLocation>
        <location evidence="1">Nucleus</location>
    </subcellularLocation>
</comment>
<feature type="domain" description="C2H2-type" evidence="13">
    <location>
        <begin position="124"/>
        <end position="151"/>
    </location>
</feature>
<organism evidence="14 15">
    <name type="scientific">Gouania willdenowi</name>
    <name type="common">Blunt-snouted clingfish</name>
    <name type="synonym">Lepadogaster willdenowi</name>
    <dbReference type="NCBI Taxonomy" id="441366"/>
    <lineage>
        <taxon>Eukaryota</taxon>
        <taxon>Metazoa</taxon>
        <taxon>Chordata</taxon>
        <taxon>Craniata</taxon>
        <taxon>Vertebrata</taxon>
        <taxon>Euteleostomi</taxon>
        <taxon>Actinopterygii</taxon>
        <taxon>Neopterygii</taxon>
        <taxon>Teleostei</taxon>
        <taxon>Neoteleostei</taxon>
        <taxon>Acanthomorphata</taxon>
        <taxon>Ovalentaria</taxon>
        <taxon>Blenniimorphae</taxon>
        <taxon>Blenniiformes</taxon>
        <taxon>Gobiesocoidei</taxon>
        <taxon>Gobiesocidae</taxon>
        <taxon>Gobiesocinae</taxon>
        <taxon>Gouania</taxon>
    </lineage>
</organism>
<keyword evidence="12" id="KW-0472">Membrane</keyword>
<keyword evidence="2" id="KW-0479">Metal-binding</keyword>
<feature type="region of interest" description="Disordered" evidence="11">
    <location>
        <begin position="59"/>
        <end position="91"/>
    </location>
</feature>
<keyword evidence="7" id="KW-0238">DNA-binding</keyword>
<feature type="transmembrane region" description="Helical" evidence="12">
    <location>
        <begin position="12"/>
        <end position="31"/>
    </location>
</feature>
<keyword evidence="5" id="KW-0862">Zinc</keyword>
<evidence type="ECO:0000256" key="4">
    <source>
        <dbReference type="ARBA" id="ARBA00022771"/>
    </source>
</evidence>
<dbReference type="FunFam" id="3.30.160.60:FF:000446">
    <property type="entry name" value="Zinc finger protein"/>
    <property type="match status" value="1"/>
</dbReference>
<sequence>MRHVHDKCVLFFFPQIYFILFGVFFCNESFLEPLCVFRKKREKKLCQDSRLRPTNTVKVNKNPWISFGPQQRNKSKRKTSEQRVQQQSQAGVKAKHTCDQCGKAFTKKSNLTRHQRIHSGEKPFNCDQCGKAFNQKSNLISHKVIHTGVKKFECDECGKTFSRSGNLSLHVLIHRGIKAHICEQCGKTFIHGSHLTLHMQIHSRTELSHTGHEVCPCDQCDKVFTTYQQLKRHQTSHSSERPHKCDTCGKSYKRKSDPNLHQRVHEKNVFRCDECGKTFSTSSVLHSHLCVDGDMEQESSSDPSDTRMVTTPSGSSVGLKNPEIRLHRIPT</sequence>
<evidence type="ECO:0000313" key="15">
    <source>
        <dbReference type="Proteomes" id="UP000694680"/>
    </source>
</evidence>
<feature type="region of interest" description="Disordered" evidence="11">
    <location>
        <begin position="294"/>
        <end position="331"/>
    </location>
</feature>
<dbReference type="FunFam" id="3.30.160.60:FF:000340">
    <property type="entry name" value="zinc finger protein 473 isoform X1"/>
    <property type="match status" value="1"/>
</dbReference>
<evidence type="ECO:0000256" key="7">
    <source>
        <dbReference type="ARBA" id="ARBA00023125"/>
    </source>
</evidence>
<dbReference type="InterPro" id="IPR013087">
    <property type="entry name" value="Znf_C2H2_type"/>
</dbReference>
<feature type="compositionally biased region" description="Polar residues" evidence="11">
    <location>
        <begin position="300"/>
        <end position="318"/>
    </location>
</feature>
<keyword evidence="6" id="KW-0805">Transcription regulation</keyword>
<feature type="domain" description="C2H2-type" evidence="13">
    <location>
        <begin position="270"/>
        <end position="288"/>
    </location>
</feature>
<dbReference type="InterPro" id="IPR036236">
    <property type="entry name" value="Znf_C2H2_sf"/>
</dbReference>
<feature type="domain" description="C2H2-type" evidence="13">
    <location>
        <begin position="96"/>
        <end position="123"/>
    </location>
</feature>
<dbReference type="GO" id="GO:0000981">
    <property type="term" value="F:DNA-binding transcription factor activity, RNA polymerase II-specific"/>
    <property type="evidence" value="ECO:0007669"/>
    <property type="project" value="TreeGrafter"/>
</dbReference>
<keyword evidence="8" id="KW-0804">Transcription</keyword>
<dbReference type="Gene3D" id="3.30.160.60">
    <property type="entry name" value="Classic Zinc Finger"/>
    <property type="match status" value="7"/>
</dbReference>
<evidence type="ECO:0000256" key="9">
    <source>
        <dbReference type="ARBA" id="ARBA00023242"/>
    </source>
</evidence>
<dbReference type="Proteomes" id="UP000694680">
    <property type="component" value="Unassembled WGS sequence"/>
</dbReference>
<keyword evidence="9" id="KW-0539">Nucleus</keyword>
<dbReference type="FunFam" id="3.30.160.60:FF:001836">
    <property type="entry name" value="HKR1, GLI-Kruppel zinc finger family member"/>
    <property type="match status" value="1"/>
</dbReference>
<dbReference type="FunFam" id="3.30.160.60:FF:000087">
    <property type="entry name" value="Zinc finger protein 354B"/>
    <property type="match status" value="1"/>
</dbReference>
<dbReference type="PANTHER" id="PTHR24394">
    <property type="entry name" value="ZINC FINGER PROTEIN"/>
    <property type="match status" value="1"/>
</dbReference>
<dbReference type="Ensembl" id="ENSGWIT00000037213.1">
    <property type="protein sequence ID" value="ENSGWIP00000034141.1"/>
    <property type="gene ID" value="ENSGWIG00000017640.1"/>
</dbReference>
<dbReference type="GO" id="GO:0008270">
    <property type="term" value="F:zinc ion binding"/>
    <property type="evidence" value="ECO:0007669"/>
    <property type="project" value="UniProtKB-KW"/>
</dbReference>
<evidence type="ECO:0000256" key="1">
    <source>
        <dbReference type="ARBA" id="ARBA00004123"/>
    </source>
</evidence>
<evidence type="ECO:0000256" key="8">
    <source>
        <dbReference type="ARBA" id="ARBA00023163"/>
    </source>
</evidence>
<accession>A0A8C5N795</accession>
<name>A0A8C5N795_GOUWI</name>
<dbReference type="GO" id="GO:0005634">
    <property type="term" value="C:nucleus"/>
    <property type="evidence" value="ECO:0007669"/>
    <property type="project" value="UniProtKB-SubCell"/>
</dbReference>
<evidence type="ECO:0000256" key="5">
    <source>
        <dbReference type="ARBA" id="ARBA00022833"/>
    </source>
</evidence>
<feature type="domain" description="C2H2-type" evidence="13">
    <location>
        <begin position="215"/>
        <end position="242"/>
    </location>
</feature>
<dbReference type="PROSITE" id="PS50157">
    <property type="entry name" value="ZINC_FINGER_C2H2_2"/>
    <property type="match status" value="7"/>
</dbReference>
<evidence type="ECO:0000256" key="11">
    <source>
        <dbReference type="SAM" id="MobiDB-lite"/>
    </source>
</evidence>
<reference evidence="14" key="1">
    <citation type="submission" date="2025-08" db="UniProtKB">
        <authorList>
            <consortium name="Ensembl"/>
        </authorList>
    </citation>
    <scope>IDENTIFICATION</scope>
</reference>
<evidence type="ECO:0000313" key="14">
    <source>
        <dbReference type="Ensembl" id="ENSGWIP00000034141.1"/>
    </source>
</evidence>
<dbReference type="Pfam" id="PF00096">
    <property type="entry name" value="zf-C2H2"/>
    <property type="match status" value="6"/>
</dbReference>
<dbReference type="SMART" id="SM00355">
    <property type="entry name" value="ZnF_C2H2"/>
    <property type="match status" value="7"/>
</dbReference>
<evidence type="ECO:0000256" key="2">
    <source>
        <dbReference type="ARBA" id="ARBA00022723"/>
    </source>
</evidence>
<evidence type="ECO:0000256" key="3">
    <source>
        <dbReference type="ARBA" id="ARBA00022737"/>
    </source>
</evidence>
<evidence type="ECO:0000256" key="6">
    <source>
        <dbReference type="ARBA" id="ARBA00023015"/>
    </source>
</evidence>
<reference evidence="14" key="2">
    <citation type="submission" date="2025-09" db="UniProtKB">
        <authorList>
            <consortium name="Ensembl"/>
        </authorList>
    </citation>
    <scope>IDENTIFICATION</scope>
</reference>
<dbReference type="PROSITE" id="PS00028">
    <property type="entry name" value="ZINC_FINGER_C2H2_1"/>
    <property type="match status" value="6"/>
</dbReference>
<dbReference type="PANTHER" id="PTHR24394:SF48">
    <property type="entry name" value="ZINC FINGER PROTEIN 771"/>
    <property type="match status" value="1"/>
</dbReference>
<evidence type="ECO:0000256" key="12">
    <source>
        <dbReference type="SAM" id="Phobius"/>
    </source>
</evidence>
<dbReference type="GO" id="GO:0003677">
    <property type="term" value="F:DNA binding"/>
    <property type="evidence" value="ECO:0007669"/>
    <property type="project" value="UniProtKB-KW"/>
</dbReference>
<evidence type="ECO:0000259" key="13">
    <source>
        <dbReference type="PROSITE" id="PS50157"/>
    </source>
</evidence>
<feature type="domain" description="C2H2-type" evidence="13">
    <location>
        <begin position="243"/>
        <end position="265"/>
    </location>
</feature>
<dbReference type="FunFam" id="3.30.160.60:FF:000624">
    <property type="entry name" value="zinc finger protein 697"/>
    <property type="match status" value="1"/>
</dbReference>
<dbReference type="Pfam" id="PF13912">
    <property type="entry name" value="zf-C2H2_6"/>
    <property type="match status" value="1"/>
</dbReference>
<feature type="domain" description="C2H2-type" evidence="13">
    <location>
        <begin position="180"/>
        <end position="207"/>
    </location>
</feature>
<dbReference type="AlphaFoldDB" id="A0A8C5N795"/>
<keyword evidence="12" id="KW-0812">Transmembrane</keyword>
<dbReference type="SUPFAM" id="SSF57667">
    <property type="entry name" value="beta-beta-alpha zinc fingers"/>
    <property type="match status" value="3"/>
</dbReference>
<protein>
    <recommendedName>
        <fullName evidence="13">C2H2-type domain-containing protein</fullName>
    </recommendedName>
</protein>
<keyword evidence="3" id="KW-0677">Repeat</keyword>
<evidence type="ECO:0000256" key="10">
    <source>
        <dbReference type="PROSITE-ProRule" id="PRU00042"/>
    </source>
</evidence>